<proteinExistence type="inferred from homology"/>
<feature type="chain" id="PRO_5043953159" evidence="3">
    <location>
        <begin position="20"/>
        <end position="77"/>
    </location>
</feature>
<name>A0AAU9FIC1_DROMD</name>
<keyword evidence="5" id="KW-0722">Serine protease inhibitor</keyword>
<dbReference type="Proteomes" id="UP001500889">
    <property type="component" value="Chromosome U"/>
</dbReference>
<evidence type="ECO:0000259" key="4">
    <source>
        <dbReference type="PROSITE" id="PS50279"/>
    </source>
</evidence>
<dbReference type="InterPro" id="IPR051388">
    <property type="entry name" value="Serpin_venom_toxin"/>
</dbReference>
<feature type="domain" description="BPTI/Kunitz inhibitor" evidence="4">
    <location>
        <begin position="25"/>
        <end position="75"/>
    </location>
</feature>
<dbReference type="Gene3D" id="4.10.410.10">
    <property type="entry name" value="Pancreatic trypsin inhibitor Kunitz domain"/>
    <property type="match status" value="1"/>
</dbReference>
<evidence type="ECO:0000313" key="5">
    <source>
        <dbReference type="EMBL" id="BFF95392.1"/>
    </source>
</evidence>
<dbReference type="GO" id="GO:0004867">
    <property type="term" value="F:serine-type endopeptidase inhibitor activity"/>
    <property type="evidence" value="ECO:0007669"/>
    <property type="project" value="UniProtKB-KW"/>
</dbReference>
<dbReference type="InterPro" id="IPR036880">
    <property type="entry name" value="Kunitz_BPTI_sf"/>
</dbReference>
<evidence type="ECO:0000256" key="3">
    <source>
        <dbReference type="SAM" id="SignalP"/>
    </source>
</evidence>
<protein>
    <submittedName>
        <fullName evidence="5">Male accessory gland serine protease inhibitor-like</fullName>
    </submittedName>
</protein>
<dbReference type="PROSITE" id="PS00280">
    <property type="entry name" value="BPTI_KUNITZ_1"/>
    <property type="match status" value="1"/>
</dbReference>
<keyword evidence="1" id="KW-1015">Disulfide bond</keyword>
<dbReference type="Pfam" id="PF00014">
    <property type="entry name" value="Kunitz_BPTI"/>
    <property type="match status" value="1"/>
</dbReference>
<evidence type="ECO:0000256" key="2">
    <source>
        <dbReference type="ARBA" id="ARBA00038506"/>
    </source>
</evidence>
<dbReference type="SUPFAM" id="SSF57362">
    <property type="entry name" value="BPTI-like"/>
    <property type="match status" value="1"/>
</dbReference>
<dbReference type="PANTHER" id="PTHR46751:SF1">
    <property type="entry name" value="WAP FOUR-DISULFIDE CORE DOMAIN PROTEIN 6A"/>
    <property type="match status" value="1"/>
</dbReference>
<dbReference type="SMART" id="SM00131">
    <property type="entry name" value="KU"/>
    <property type="match status" value="1"/>
</dbReference>
<dbReference type="AlphaFoldDB" id="A0AAU9FIC1"/>
<comment type="similarity">
    <text evidence="2">Belongs to the venom Kunitz-type family. 03 (sub-Kunitz) subfamily.</text>
</comment>
<evidence type="ECO:0000256" key="1">
    <source>
        <dbReference type="ARBA" id="ARBA00023157"/>
    </source>
</evidence>
<keyword evidence="5" id="KW-0646">Protease inhibitor</keyword>
<dbReference type="EMBL" id="AP029264">
    <property type="protein sequence ID" value="BFF95392.1"/>
    <property type="molecule type" value="Genomic_DNA"/>
</dbReference>
<dbReference type="PANTHER" id="PTHR46751">
    <property type="entry name" value="EPPIN"/>
    <property type="match status" value="1"/>
</dbReference>
<sequence>MKFLLLLFVLAAFVAKSSCLKNEICGLPSSLNNGLCLAAIPSWSYDGDKCVRFTFGGCGGNRNRFGSWAECEATCVE</sequence>
<evidence type="ECO:0000313" key="6">
    <source>
        <dbReference type="Proteomes" id="UP001500889"/>
    </source>
</evidence>
<dbReference type="GO" id="GO:0005615">
    <property type="term" value="C:extracellular space"/>
    <property type="evidence" value="ECO:0007669"/>
    <property type="project" value="TreeGrafter"/>
</dbReference>
<accession>A0AAU9FIC1</accession>
<reference evidence="5 6" key="1">
    <citation type="submission" date="2024-02" db="EMBL/GenBank/DDBJ databases">
        <title>A chromosome-level genome assembly of Drosophila madeirensis, a fruit fly species endemic to Madeira island.</title>
        <authorList>
            <person name="Tomihara K."/>
            <person name="Llopart A."/>
            <person name="Yamamoto D."/>
        </authorList>
    </citation>
    <scope>NUCLEOTIDE SEQUENCE [LARGE SCALE GENOMIC DNA]</scope>
    <source>
        <strain evidence="5 6">RF1</strain>
    </source>
</reference>
<dbReference type="InterPro" id="IPR020901">
    <property type="entry name" value="Prtase_inh_Kunz-CS"/>
</dbReference>
<keyword evidence="6" id="KW-1185">Reference proteome</keyword>
<feature type="signal peptide" evidence="3">
    <location>
        <begin position="1"/>
        <end position="19"/>
    </location>
</feature>
<dbReference type="PROSITE" id="PS50279">
    <property type="entry name" value="BPTI_KUNITZ_2"/>
    <property type="match status" value="1"/>
</dbReference>
<gene>
    <name evidence="5" type="ORF">DMAD_12805</name>
</gene>
<keyword evidence="3" id="KW-0732">Signal</keyword>
<dbReference type="PRINTS" id="PR00759">
    <property type="entry name" value="BASICPTASE"/>
</dbReference>
<dbReference type="InterPro" id="IPR002223">
    <property type="entry name" value="Kunitz_BPTI"/>
</dbReference>
<organism evidence="5 6">
    <name type="scientific">Drosophila madeirensis</name>
    <name type="common">Fruit fly</name>
    <dbReference type="NCBI Taxonomy" id="30013"/>
    <lineage>
        <taxon>Eukaryota</taxon>
        <taxon>Metazoa</taxon>
        <taxon>Ecdysozoa</taxon>
        <taxon>Arthropoda</taxon>
        <taxon>Hexapoda</taxon>
        <taxon>Insecta</taxon>
        <taxon>Pterygota</taxon>
        <taxon>Neoptera</taxon>
        <taxon>Endopterygota</taxon>
        <taxon>Diptera</taxon>
        <taxon>Brachycera</taxon>
        <taxon>Muscomorpha</taxon>
        <taxon>Ephydroidea</taxon>
        <taxon>Drosophilidae</taxon>
        <taxon>Drosophila</taxon>
        <taxon>Sophophora</taxon>
    </lineage>
</organism>